<dbReference type="GO" id="GO:0004029">
    <property type="term" value="F:aldehyde dehydrogenase (NAD+) activity"/>
    <property type="evidence" value="ECO:0007669"/>
    <property type="project" value="TreeGrafter"/>
</dbReference>
<accession>A0A066UP22</accession>
<dbReference type="PIRSF" id="PIRSF036492">
    <property type="entry name" value="ALDH"/>
    <property type="match status" value="1"/>
</dbReference>
<protein>
    <recommendedName>
        <fullName evidence="4">Aldehyde dehydrogenase</fullName>
    </recommendedName>
</protein>
<dbReference type="GO" id="GO:0006081">
    <property type="term" value="P:aldehyde metabolic process"/>
    <property type="evidence" value="ECO:0007669"/>
    <property type="project" value="InterPro"/>
</dbReference>
<dbReference type="RefSeq" id="WP_032550680.1">
    <property type="nucleotide sequence ID" value="NZ_JFFR01000013.1"/>
</dbReference>
<sequence length="471" mass="51819">MNSINSVKEMKHHYANMKSAYNLDPMPKLDDRVAKLNMLSAALISYSDRICEAMNKDYGQRSVQDTLIADVLPCVANIDYSIEHISEWMAPSVRNSGALLSSSEVEVVYQPKGVVGIVTPWNFPVMLSVGPLISAITAGNRAMIKMSEFTPHTNQILNDMLSSVFSHNEVALVEGESGLSAEFTALPFDHLLFTGSTAVGRLVMKAASKNLTPLTLELGGKSPVIVADDVSMELAVERIIYGKSLNNGQVCVAPDYVMVPNHKKEAFITEYKRQYQALFPEGVHSPNLTSVANDRQYQRVTSLLNTEMTSGTRVEPCHNDSIDEQAHRLVTHLIVEPSLTSNIMEEEIFGPLLPIIGYDTIEQAIELINSKPRPLALYLMSFDSALQSRIKRTIHSGGMCINDCVFHLAIDDAPFGGIGESGKGNYHGKEGFITFSHAKTVMTSGQEHQIKHLFSKEDNEFKAAVLAMLGK</sequence>
<dbReference type="PANTHER" id="PTHR43570">
    <property type="entry name" value="ALDEHYDE DEHYDROGENASE"/>
    <property type="match status" value="1"/>
</dbReference>
<comment type="similarity">
    <text evidence="1 4 7">Belongs to the aldehyde dehydrogenase family.</text>
</comment>
<evidence type="ECO:0000256" key="7">
    <source>
        <dbReference type="RuleBase" id="RU003345"/>
    </source>
</evidence>
<dbReference type="AlphaFoldDB" id="A0A066UP22"/>
<dbReference type="Gene3D" id="3.40.309.10">
    <property type="entry name" value="Aldehyde Dehydrogenase, Chain A, domain 2"/>
    <property type="match status" value="1"/>
</dbReference>
<dbReference type="PROSITE" id="PS00687">
    <property type="entry name" value="ALDEHYDE_DEHYDR_GLU"/>
    <property type="match status" value="1"/>
</dbReference>
<dbReference type="SUPFAM" id="SSF53720">
    <property type="entry name" value="ALDH-like"/>
    <property type="match status" value="1"/>
</dbReference>
<feature type="active site" evidence="5 6">
    <location>
        <position position="217"/>
    </location>
</feature>
<dbReference type="Proteomes" id="UP000027219">
    <property type="component" value="Unassembled WGS sequence"/>
</dbReference>
<dbReference type="GO" id="GO:0005737">
    <property type="term" value="C:cytoplasm"/>
    <property type="evidence" value="ECO:0007669"/>
    <property type="project" value="TreeGrafter"/>
</dbReference>
<evidence type="ECO:0000313" key="10">
    <source>
        <dbReference type="Proteomes" id="UP000027219"/>
    </source>
</evidence>
<dbReference type="Gene3D" id="3.40.605.10">
    <property type="entry name" value="Aldehyde Dehydrogenase, Chain A, domain 1"/>
    <property type="match status" value="1"/>
</dbReference>
<dbReference type="CDD" id="cd07133">
    <property type="entry name" value="ALDH_CALDH_CalB"/>
    <property type="match status" value="1"/>
</dbReference>
<evidence type="ECO:0000256" key="4">
    <source>
        <dbReference type="PIRNR" id="PIRNR036492"/>
    </source>
</evidence>
<comment type="caution">
    <text evidence="9">The sequence shown here is derived from an EMBL/GenBank/DDBJ whole genome shotgun (WGS) entry which is preliminary data.</text>
</comment>
<dbReference type="InterPro" id="IPR016161">
    <property type="entry name" value="Ald_DH/histidinol_DH"/>
</dbReference>
<organism evidence="9 10">
    <name type="scientific">Vibrio fortis</name>
    <dbReference type="NCBI Taxonomy" id="212667"/>
    <lineage>
        <taxon>Bacteria</taxon>
        <taxon>Pseudomonadati</taxon>
        <taxon>Pseudomonadota</taxon>
        <taxon>Gammaproteobacteria</taxon>
        <taxon>Vibrionales</taxon>
        <taxon>Vibrionaceae</taxon>
        <taxon>Vibrio</taxon>
    </lineage>
</organism>
<dbReference type="InterPro" id="IPR016162">
    <property type="entry name" value="Ald_DH_N"/>
</dbReference>
<keyword evidence="10" id="KW-1185">Reference proteome</keyword>
<feature type="active site" evidence="5">
    <location>
        <position position="251"/>
    </location>
</feature>
<evidence type="ECO:0000256" key="6">
    <source>
        <dbReference type="PROSITE-ProRule" id="PRU10007"/>
    </source>
</evidence>
<evidence type="ECO:0000256" key="5">
    <source>
        <dbReference type="PIRSR" id="PIRSR036492-1"/>
    </source>
</evidence>
<keyword evidence="3" id="KW-0520">NAD</keyword>
<evidence type="ECO:0000256" key="3">
    <source>
        <dbReference type="ARBA" id="ARBA00023027"/>
    </source>
</evidence>
<dbReference type="InterPro" id="IPR029510">
    <property type="entry name" value="Ald_DH_CS_GLU"/>
</dbReference>
<dbReference type="InterPro" id="IPR016163">
    <property type="entry name" value="Ald_DH_C"/>
</dbReference>
<dbReference type="STRING" id="212667.VFDL14_22070"/>
<dbReference type="PANTHER" id="PTHR43570:SF20">
    <property type="entry name" value="ALDEHYDE DEHYDROGENASE ALDX-RELATED"/>
    <property type="match status" value="1"/>
</dbReference>
<dbReference type="EMBL" id="JFFR01000013">
    <property type="protein sequence ID" value="KDN28815.1"/>
    <property type="molecule type" value="Genomic_DNA"/>
</dbReference>
<dbReference type="InterPro" id="IPR012394">
    <property type="entry name" value="Aldehyde_DH_NAD(P)"/>
</dbReference>
<evidence type="ECO:0000259" key="8">
    <source>
        <dbReference type="Pfam" id="PF00171"/>
    </source>
</evidence>
<name>A0A066UP22_9VIBR</name>
<dbReference type="Pfam" id="PF00171">
    <property type="entry name" value="Aldedh"/>
    <property type="match status" value="1"/>
</dbReference>
<dbReference type="InterPro" id="IPR015590">
    <property type="entry name" value="Aldehyde_DH_dom"/>
</dbReference>
<dbReference type="OrthoDB" id="9812625at2"/>
<reference evidence="9 10" key="1">
    <citation type="submission" date="2014-02" db="EMBL/GenBank/DDBJ databases">
        <title>Vibrio fortis Dalian14 Genome Sequencing.</title>
        <authorList>
            <person name="Wang Y."/>
            <person name="Song L."/>
            <person name="Liu G."/>
            <person name="Ding J."/>
        </authorList>
    </citation>
    <scope>NUCLEOTIDE SEQUENCE [LARGE SCALE GENOMIC DNA]</scope>
    <source>
        <strain evidence="9 10">Dalian14</strain>
    </source>
</reference>
<evidence type="ECO:0000313" key="9">
    <source>
        <dbReference type="EMBL" id="KDN28815.1"/>
    </source>
</evidence>
<evidence type="ECO:0000256" key="2">
    <source>
        <dbReference type="ARBA" id="ARBA00023002"/>
    </source>
</evidence>
<feature type="domain" description="Aldehyde dehydrogenase" evidence="8">
    <location>
        <begin position="28"/>
        <end position="441"/>
    </location>
</feature>
<evidence type="ECO:0000256" key="1">
    <source>
        <dbReference type="ARBA" id="ARBA00009986"/>
    </source>
</evidence>
<keyword evidence="2 4" id="KW-0560">Oxidoreductase</keyword>
<proteinExistence type="inferred from homology"/>
<gene>
    <name evidence="9" type="ORF">VFDL14_22070</name>
</gene>